<dbReference type="AlphaFoldDB" id="X1KT14"/>
<name>X1KT14_9ZZZZ</name>
<reference evidence="4" key="1">
    <citation type="journal article" date="2014" name="Front. Microbiol.">
        <title>High frequency of phylogenetically diverse reductive dehalogenase-homologous genes in deep subseafloor sedimentary metagenomes.</title>
        <authorList>
            <person name="Kawai M."/>
            <person name="Futagami T."/>
            <person name="Toyoda A."/>
            <person name="Takaki Y."/>
            <person name="Nishi S."/>
            <person name="Hori S."/>
            <person name="Arai W."/>
            <person name="Tsubouchi T."/>
            <person name="Morono Y."/>
            <person name="Uchiyama I."/>
            <person name="Ito T."/>
            <person name="Fujiyama A."/>
            <person name="Inagaki F."/>
            <person name="Takami H."/>
        </authorList>
    </citation>
    <scope>NUCLEOTIDE SEQUENCE</scope>
    <source>
        <strain evidence="4">Expedition CK06-06</strain>
    </source>
</reference>
<evidence type="ECO:0000313" key="4">
    <source>
        <dbReference type="EMBL" id="GAI10227.1"/>
    </source>
</evidence>
<dbReference type="PANTHER" id="PTHR11632:SF73">
    <property type="entry name" value="BLR3196 PROTEIN"/>
    <property type="match status" value="1"/>
</dbReference>
<dbReference type="GO" id="GO:0009055">
    <property type="term" value="F:electron transfer activity"/>
    <property type="evidence" value="ECO:0007669"/>
    <property type="project" value="TreeGrafter"/>
</dbReference>
<dbReference type="SUPFAM" id="SSF51905">
    <property type="entry name" value="FAD/NAD(P)-binding domain"/>
    <property type="match status" value="1"/>
</dbReference>
<accession>X1KT14</accession>
<dbReference type="PANTHER" id="PTHR11632">
    <property type="entry name" value="SUCCINATE DEHYDROGENASE 2 FLAVOPROTEIN SUBUNIT"/>
    <property type="match status" value="1"/>
</dbReference>
<gene>
    <name evidence="4" type="ORF">S06H3_15447</name>
</gene>
<sequence length="230" mass="25404">GGEYSSGHTTYITCKESYDAVLDVERAGVKIRDVDDEFAGAEFRDEKTKLMFAYDYQNKHCIRLRGGANMKPVLYNELKRLKVEMCEHVMVTSLLTEGGKQGSRVTGATGVNVRNGEFYVFKAKATVLSTADASHLWVFSTELKGSNAEHLDPNNAGDGHAMAWKAGAEFTLMEKSMPSPGSFGYPAYGTGNAHDTWFAFRAKEACIIISPTVRRDRHSRVRHSSCGFLA</sequence>
<dbReference type="EMBL" id="BARV01007604">
    <property type="protein sequence ID" value="GAI10227.1"/>
    <property type="molecule type" value="Genomic_DNA"/>
</dbReference>
<comment type="caution">
    <text evidence="4">The sequence shown here is derived from an EMBL/GenBank/DDBJ whole genome shotgun (WGS) entry which is preliminary data.</text>
</comment>
<protein>
    <recommendedName>
        <fullName evidence="3">FAD-dependent oxidoreductase 2 FAD-binding domain-containing protein</fullName>
    </recommendedName>
</protein>
<dbReference type="Gene3D" id="3.50.50.60">
    <property type="entry name" value="FAD/NAD(P)-binding domain"/>
    <property type="match status" value="1"/>
</dbReference>
<dbReference type="GO" id="GO:0005886">
    <property type="term" value="C:plasma membrane"/>
    <property type="evidence" value="ECO:0007669"/>
    <property type="project" value="TreeGrafter"/>
</dbReference>
<dbReference type="InterPro" id="IPR003953">
    <property type="entry name" value="FAD-dep_OxRdtase_2_FAD-bd"/>
</dbReference>
<dbReference type="GO" id="GO:0000104">
    <property type="term" value="F:succinate dehydrogenase activity"/>
    <property type="evidence" value="ECO:0007669"/>
    <property type="project" value="TreeGrafter"/>
</dbReference>
<feature type="non-terminal residue" evidence="4">
    <location>
        <position position="1"/>
    </location>
</feature>
<keyword evidence="2" id="KW-0560">Oxidoreductase</keyword>
<dbReference type="GO" id="GO:0050660">
    <property type="term" value="F:flavin adenine dinucleotide binding"/>
    <property type="evidence" value="ECO:0007669"/>
    <property type="project" value="TreeGrafter"/>
</dbReference>
<proteinExistence type="predicted"/>
<keyword evidence="1" id="KW-0285">Flavoprotein</keyword>
<organism evidence="4">
    <name type="scientific">marine sediment metagenome</name>
    <dbReference type="NCBI Taxonomy" id="412755"/>
    <lineage>
        <taxon>unclassified sequences</taxon>
        <taxon>metagenomes</taxon>
        <taxon>ecological metagenomes</taxon>
    </lineage>
</organism>
<dbReference type="InterPro" id="IPR036188">
    <property type="entry name" value="FAD/NAD-bd_sf"/>
</dbReference>
<dbReference type="GO" id="GO:0009061">
    <property type="term" value="P:anaerobic respiration"/>
    <property type="evidence" value="ECO:0007669"/>
    <property type="project" value="TreeGrafter"/>
</dbReference>
<evidence type="ECO:0000256" key="1">
    <source>
        <dbReference type="ARBA" id="ARBA00022630"/>
    </source>
</evidence>
<dbReference type="InterPro" id="IPR030664">
    <property type="entry name" value="SdhA/FrdA/AprA"/>
</dbReference>
<evidence type="ECO:0000256" key="2">
    <source>
        <dbReference type="ARBA" id="ARBA00023002"/>
    </source>
</evidence>
<feature type="domain" description="FAD-dependent oxidoreductase 2 FAD-binding" evidence="3">
    <location>
        <begin position="12"/>
        <end position="183"/>
    </location>
</feature>
<evidence type="ECO:0000259" key="3">
    <source>
        <dbReference type="Pfam" id="PF00890"/>
    </source>
</evidence>
<dbReference type="Pfam" id="PF00890">
    <property type="entry name" value="FAD_binding_2"/>
    <property type="match status" value="1"/>
</dbReference>